<accession>A0A4Y7ITL5</accession>
<name>A0A4Y7ITL5_PAPSO</name>
<reference evidence="1 2" key="1">
    <citation type="journal article" date="2018" name="Science">
        <title>The opium poppy genome and morphinan production.</title>
        <authorList>
            <person name="Guo L."/>
            <person name="Winzer T."/>
            <person name="Yang X."/>
            <person name="Li Y."/>
            <person name="Ning Z."/>
            <person name="He Z."/>
            <person name="Teodor R."/>
            <person name="Lu Y."/>
            <person name="Bowser T.A."/>
            <person name="Graham I.A."/>
            <person name="Ye K."/>
        </authorList>
    </citation>
    <scope>NUCLEOTIDE SEQUENCE [LARGE SCALE GENOMIC DNA]</scope>
    <source>
        <strain evidence="2">cv. HN1</strain>
        <tissue evidence="1">Leaves</tissue>
    </source>
</reference>
<proteinExistence type="predicted"/>
<keyword evidence="2" id="KW-1185">Reference proteome</keyword>
<protein>
    <submittedName>
        <fullName evidence="1">Uncharacterized protein</fullName>
    </submittedName>
</protein>
<organism evidence="1 2">
    <name type="scientific">Papaver somniferum</name>
    <name type="common">Opium poppy</name>
    <dbReference type="NCBI Taxonomy" id="3469"/>
    <lineage>
        <taxon>Eukaryota</taxon>
        <taxon>Viridiplantae</taxon>
        <taxon>Streptophyta</taxon>
        <taxon>Embryophyta</taxon>
        <taxon>Tracheophyta</taxon>
        <taxon>Spermatophyta</taxon>
        <taxon>Magnoliopsida</taxon>
        <taxon>Ranunculales</taxon>
        <taxon>Papaveraceae</taxon>
        <taxon>Papaveroideae</taxon>
        <taxon>Papaver</taxon>
    </lineage>
</organism>
<dbReference type="EMBL" id="CM010716">
    <property type="protein sequence ID" value="RZC51476.1"/>
    <property type="molecule type" value="Genomic_DNA"/>
</dbReference>
<dbReference type="AlphaFoldDB" id="A0A4Y7ITL5"/>
<gene>
    <name evidence="1" type="ORF">C5167_019904</name>
</gene>
<dbReference type="Proteomes" id="UP000316621">
    <property type="component" value="Chromosome 2"/>
</dbReference>
<sequence>MLQEVGLNRTFHPLHPSIKENWRLVTDRAMGKSRVYLDKTSPVRKTWSRPSLDYEKVNAYAVGTGLIQRNCAGLYRGTKCKY</sequence>
<evidence type="ECO:0000313" key="2">
    <source>
        <dbReference type="Proteomes" id="UP000316621"/>
    </source>
</evidence>
<evidence type="ECO:0000313" key="1">
    <source>
        <dbReference type="EMBL" id="RZC51476.1"/>
    </source>
</evidence>
<dbReference type="Gramene" id="RZC51476">
    <property type="protein sequence ID" value="RZC51476"/>
    <property type="gene ID" value="C5167_019904"/>
</dbReference>